<dbReference type="HOGENOM" id="CLU_008747_6_0_6"/>
<dbReference type="InterPro" id="IPR052934">
    <property type="entry name" value="Methyl-DNA_Rec/Restrict_Enz"/>
</dbReference>
<accession>G9ZGB8</accession>
<dbReference type="PATRIC" id="fig|797473.3.peg.1479"/>
<comment type="caution">
    <text evidence="2">The sequence shown here is derived from an EMBL/GenBank/DDBJ whole genome shotgun (WGS) entry which is preliminary data.</text>
</comment>
<sequence>MNDNTANPFRHQPAMTFANGAHGITLNPPPPQQAGHCMDVWVVCESLRQAEDTLPTKAQVLADARLAQSNRNNVEQEYYRWRRWRSGGISSLSGGVNPADSVFHTGDNNMEKPPKKIPFTNTIYYGPPGTGKTHKISGLLEKYSPPAPANIEEEERIRLWQQKCIEEIAKMEWWKVIAAALFDMDRSAAKREIANHPFIKGKTAIEDKELKHPLMQSALVLHATDNLEGITTKRRNKPTVFTRDTERKWLLTNDARQYCDDVFQLVERYQKGPSADWQPVTPNKLKNYEIVTFHQSYGYEEFVEGLRPVIMEGSEIADDDGDEAGEDSRAEVVHYEIRDGIFKRLCKKARNNPDDDFAIIIDEINRGNISKIFGELITLIEADKREGMENAISVKLPYSGEDFSIPQNIDIIGTMNTADRSLAVLDTALRRRFAFVEMMPDYKVLKDITVDSIKMDELLRRLNERIEVLYDRDHMIGHAYFIPLRDQPTPEHLEQIFQQRIIPLLQEYFFDDWEKIRLVLGDNQKAKEEHQFIKCEENTAGEAKRLFGDKHPLGDYGIKQRYVINKNAFREIEAYLGIYQPSAAQAGNT</sequence>
<proteinExistence type="predicted"/>
<dbReference type="PANTHER" id="PTHR37291:SF1">
    <property type="entry name" value="TYPE IV METHYL-DIRECTED RESTRICTION ENZYME ECOKMCRB SUBUNIT"/>
    <property type="match status" value="1"/>
</dbReference>
<dbReference type="AlphaFoldDB" id="G9ZGB8"/>
<dbReference type="Proteomes" id="UP000004750">
    <property type="component" value="Unassembled WGS sequence"/>
</dbReference>
<gene>
    <name evidence="2" type="ORF">HMPREF9080_01821</name>
</gene>
<dbReference type="PANTHER" id="PTHR37291">
    <property type="entry name" value="5-METHYLCYTOSINE-SPECIFIC RESTRICTION ENZYME B"/>
    <property type="match status" value="1"/>
</dbReference>
<reference evidence="2 3" key="1">
    <citation type="submission" date="2011-08" db="EMBL/GenBank/DDBJ databases">
        <authorList>
            <person name="Weinstock G."/>
            <person name="Sodergren E."/>
            <person name="Clifton S."/>
            <person name="Fulton L."/>
            <person name="Fulton B."/>
            <person name="Courtney L."/>
            <person name="Fronick C."/>
            <person name="Harrison M."/>
            <person name="Strong C."/>
            <person name="Farmer C."/>
            <person name="Delahaunty K."/>
            <person name="Markovic C."/>
            <person name="Hall O."/>
            <person name="Minx P."/>
            <person name="Tomlinson C."/>
            <person name="Mitreva M."/>
            <person name="Hou S."/>
            <person name="Chen J."/>
            <person name="Wollam A."/>
            <person name="Pepin K.H."/>
            <person name="Johnson M."/>
            <person name="Bhonagiri V."/>
            <person name="Zhang X."/>
            <person name="Suruliraj S."/>
            <person name="Warren W."/>
            <person name="Chinwalla A."/>
            <person name="Mardis E.R."/>
            <person name="Wilson R.K."/>
        </authorList>
    </citation>
    <scope>NUCLEOTIDE SEQUENCE [LARGE SCALE GENOMIC DNA]</scope>
    <source>
        <strain evidence="2 3">F0432</strain>
    </source>
</reference>
<evidence type="ECO:0000313" key="2">
    <source>
        <dbReference type="EMBL" id="EHM53294.1"/>
    </source>
</evidence>
<dbReference type="GO" id="GO:0016887">
    <property type="term" value="F:ATP hydrolysis activity"/>
    <property type="evidence" value="ECO:0007669"/>
    <property type="project" value="InterPro"/>
</dbReference>
<feature type="domain" description="ATPase dynein-related AAA" evidence="1">
    <location>
        <begin position="288"/>
        <end position="433"/>
    </location>
</feature>
<name>G9ZGB8_9GAMM</name>
<dbReference type="Pfam" id="PF07728">
    <property type="entry name" value="AAA_5"/>
    <property type="match status" value="1"/>
</dbReference>
<dbReference type="InterPro" id="IPR027417">
    <property type="entry name" value="P-loop_NTPase"/>
</dbReference>
<evidence type="ECO:0000259" key="1">
    <source>
        <dbReference type="Pfam" id="PF07728"/>
    </source>
</evidence>
<dbReference type="Gene3D" id="3.40.50.300">
    <property type="entry name" value="P-loop containing nucleotide triphosphate hydrolases"/>
    <property type="match status" value="1"/>
</dbReference>
<dbReference type="InterPro" id="IPR011704">
    <property type="entry name" value="ATPase_dyneun-rel_AAA"/>
</dbReference>
<dbReference type="GO" id="GO:0005524">
    <property type="term" value="F:ATP binding"/>
    <property type="evidence" value="ECO:0007669"/>
    <property type="project" value="InterPro"/>
</dbReference>
<dbReference type="STRING" id="797473.HMPREF9080_01821"/>
<dbReference type="EMBL" id="AGCM01000105">
    <property type="protein sequence ID" value="EHM53294.1"/>
    <property type="molecule type" value="Genomic_DNA"/>
</dbReference>
<dbReference type="RefSeq" id="WP_006985821.1">
    <property type="nucleotide sequence ID" value="NZ_JH417935.1"/>
</dbReference>
<protein>
    <submittedName>
        <fullName evidence="2">ATPase family protein</fullName>
    </submittedName>
</protein>
<evidence type="ECO:0000313" key="3">
    <source>
        <dbReference type="Proteomes" id="UP000004750"/>
    </source>
</evidence>
<organism evidence="2 3">
    <name type="scientific">Cardiobacterium valvarum F0432</name>
    <dbReference type="NCBI Taxonomy" id="797473"/>
    <lineage>
        <taxon>Bacteria</taxon>
        <taxon>Pseudomonadati</taxon>
        <taxon>Pseudomonadota</taxon>
        <taxon>Gammaproteobacteria</taxon>
        <taxon>Cardiobacteriales</taxon>
        <taxon>Cardiobacteriaceae</taxon>
        <taxon>Cardiobacterium</taxon>
    </lineage>
</organism>
<dbReference type="SUPFAM" id="SSF52540">
    <property type="entry name" value="P-loop containing nucleoside triphosphate hydrolases"/>
    <property type="match status" value="1"/>
</dbReference>